<dbReference type="Proteomes" id="UP000789739">
    <property type="component" value="Unassembled WGS sequence"/>
</dbReference>
<accession>A0A9N8YWN2</accession>
<comment type="caution">
    <text evidence="2">The sequence shown here is derived from an EMBL/GenBank/DDBJ whole genome shotgun (WGS) entry which is preliminary data.</text>
</comment>
<dbReference type="PROSITE" id="PS50004">
    <property type="entry name" value="C2"/>
    <property type="match status" value="1"/>
</dbReference>
<evidence type="ECO:0000313" key="2">
    <source>
        <dbReference type="EMBL" id="CAG8460672.1"/>
    </source>
</evidence>
<dbReference type="SUPFAM" id="SSF49562">
    <property type="entry name" value="C2 domain (Calcium/lipid-binding domain, CaLB)"/>
    <property type="match status" value="1"/>
</dbReference>
<dbReference type="AlphaFoldDB" id="A0A9N8YWN2"/>
<evidence type="ECO:0000313" key="3">
    <source>
        <dbReference type="Proteomes" id="UP000789739"/>
    </source>
</evidence>
<feature type="domain" description="C2" evidence="1">
    <location>
        <begin position="48"/>
        <end position="167"/>
    </location>
</feature>
<evidence type="ECO:0000259" key="1">
    <source>
        <dbReference type="PROSITE" id="PS50004"/>
    </source>
</evidence>
<gene>
    <name evidence="2" type="ORF">PBRASI_LOCUS562</name>
</gene>
<dbReference type="CDD" id="cd00030">
    <property type="entry name" value="C2"/>
    <property type="match status" value="1"/>
</dbReference>
<dbReference type="OrthoDB" id="270970at2759"/>
<dbReference type="SMART" id="SM00239">
    <property type="entry name" value="C2"/>
    <property type="match status" value="1"/>
</dbReference>
<dbReference type="Pfam" id="PF00168">
    <property type="entry name" value="C2"/>
    <property type="match status" value="1"/>
</dbReference>
<dbReference type="InterPro" id="IPR000008">
    <property type="entry name" value="C2_dom"/>
</dbReference>
<protein>
    <submittedName>
        <fullName evidence="2">1258_t:CDS:1</fullName>
    </submittedName>
</protein>
<reference evidence="2" key="1">
    <citation type="submission" date="2021-06" db="EMBL/GenBank/DDBJ databases">
        <authorList>
            <person name="Kallberg Y."/>
            <person name="Tangrot J."/>
            <person name="Rosling A."/>
        </authorList>
    </citation>
    <scope>NUCLEOTIDE SEQUENCE</scope>
    <source>
        <strain evidence="2">BR232B</strain>
    </source>
</reference>
<keyword evidence="3" id="KW-1185">Reference proteome</keyword>
<organism evidence="2 3">
    <name type="scientific">Paraglomus brasilianum</name>
    <dbReference type="NCBI Taxonomy" id="144538"/>
    <lineage>
        <taxon>Eukaryota</taxon>
        <taxon>Fungi</taxon>
        <taxon>Fungi incertae sedis</taxon>
        <taxon>Mucoromycota</taxon>
        <taxon>Glomeromycotina</taxon>
        <taxon>Glomeromycetes</taxon>
        <taxon>Paraglomerales</taxon>
        <taxon>Paraglomeraceae</taxon>
        <taxon>Paraglomus</taxon>
    </lineage>
</organism>
<proteinExistence type="predicted"/>
<name>A0A9N8YWN2_9GLOM</name>
<sequence length="189" mass="21223">MASKLAIVLIFMLAFCLFLHVDAIIIGILKVTVRGQGKASTQFRSIISRRRQEINFRLNGHFLDSILLIHILDFFTRTDKSDPYALVWVGGSKAFPVTQPAQTTKVASNTLNPVWNEDLYFCITNQTSVYVDVLDKNHPPSTPDNFIGLAAVRRIRKLSPAWFPLYGTKHGQIRLSMEFFPTKAAVGVA</sequence>
<dbReference type="Gene3D" id="2.60.40.150">
    <property type="entry name" value="C2 domain"/>
    <property type="match status" value="1"/>
</dbReference>
<dbReference type="EMBL" id="CAJVPI010000028">
    <property type="protein sequence ID" value="CAG8460672.1"/>
    <property type="molecule type" value="Genomic_DNA"/>
</dbReference>
<dbReference type="InterPro" id="IPR035892">
    <property type="entry name" value="C2_domain_sf"/>
</dbReference>